<feature type="region of interest" description="Disordered" evidence="1">
    <location>
        <begin position="155"/>
        <end position="265"/>
    </location>
</feature>
<feature type="compositionally biased region" description="Polar residues" evidence="1">
    <location>
        <begin position="162"/>
        <end position="224"/>
    </location>
</feature>
<dbReference type="SUPFAM" id="SSF52058">
    <property type="entry name" value="L domain-like"/>
    <property type="match status" value="1"/>
</dbReference>
<gene>
    <name evidence="2" type="ORF">M9Y10_009702</name>
</gene>
<name>A0ABR2IP95_9EUKA</name>
<evidence type="ECO:0000313" key="3">
    <source>
        <dbReference type="Proteomes" id="UP001470230"/>
    </source>
</evidence>
<evidence type="ECO:0000256" key="1">
    <source>
        <dbReference type="SAM" id="MobiDB-lite"/>
    </source>
</evidence>
<dbReference type="Proteomes" id="UP001470230">
    <property type="component" value="Unassembled WGS sequence"/>
</dbReference>
<accession>A0ABR2IP95</accession>
<feature type="compositionally biased region" description="Polar residues" evidence="1">
    <location>
        <begin position="250"/>
        <end position="263"/>
    </location>
</feature>
<evidence type="ECO:0000313" key="2">
    <source>
        <dbReference type="EMBL" id="KAK8866734.1"/>
    </source>
</evidence>
<protein>
    <recommendedName>
        <fullName evidence="4">Leucine Rich Repeat family protein</fullName>
    </recommendedName>
</protein>
<proteinExistence type="predicted"/>
<reference evidence="2 3" key="1">
    <citation type="submission" date="2024-04" db="EMBL/GenBank/DDBJ databases">
        <title>Tritrichomonas musculus Genome.</title>
        <authorList>
            <person name="Alves-Ferreira E."/>
            <person name="Grigg M."/>
            <person name="Lorenzi H."/>
            <person name="Galac M."/>
        </authorList>
    </citation>
    <scope>NUCLEOTIDE SEQUENCE [LARGE SCALE GENOMIC DNA]</scope>
    <source>
        <strain evidence="2 3">EAF2021</strain>
    </source>
</reference>
<dbReference type="InterPro" id="IPR042655">
    <property type="entry name" value="LRC72"/>
</dbReference>
<dbReference type="PANTHER" id="PTHR46759:SF1">
    <property type="entry name" value="LEUCINE-RICH REPEAT-CONTAINING PROTEIN 72"/>
    <property type="match status" value="1"/>
</dbReference>
<dbReference type="PANTHER" id="PTHR46759">
    <property type="entry name" value="LEUCINE-RICH REPEAT-CONTAINING PROTEIN 72"/>
    <property type="match status" value="1"/>
</dbReference>
<comment type="caution">
    <text evidence="2">The sequence shown here is derived from an EMBL/GenBank/DDBJ whole genome shotgun (WGS) entry which is preliminary data.</text>
</comment>
<organism evidence="2 3">
    <name type="scientific">Tritrichomonas musculus</name>
    <dbReference type="NCBI Taxonomy" id="1915356"/>
    <lineage>
        <taxon>Eukaryota</taxon>
        <taxon>Metamonada</taxon>
        <taxon>Parabasalia</taxon>
        <taxon>Tritrichomonadida</taxon>
        <taxon>Tritrichomonadidae</taxon>
        <taxon>Tritrichomonas</taxon>
    </lineage>
</organism>
<keyword evidence="3" id="KW-1185">Reference proteome</keyword>
<dbReference type="InterPro" id="IPR032675">
    <property type="entry name" value="LRR_dom_sf"/>
</dbReference>
<dbReference type="EMBL" id="JAPFFF010000015">
    <property type="protein sequence ID" value="KAK8866734.1"/>
    <property type="molecule type" value="Genomic_DNA"/>
</dbReference>
<sequence>MKGKKYKGPLTEIASHLKQKTFDMEELVADNIGLEEIIEDDLKQFPNLQALFIPRNKLKVLNHLERNFRITFLDARDNQITDIDLPKQEFIRELYLSGNLLHDFDSILAKMSHMKDLETLDLRGNPLTLEKGYRQSFIAQFQYLKILDGIEVVRPPKKKGSRTPNPNYTRSNSNPNQVGTDFQNVLNSSPQSSATDQTDVNKNNLTTPMKTAQNLNTPALSKSASPKPEAEDSSILSSTETSSEKSAESNNQSTPTKNNQSDNLHLLSKTTEARKKRSKSVLQCLLTRPLSSADAIVKMKSDRIRFKQMQKQKQIEEEQTAVARKRKEEYERKSKCPPPLPDALLELEKKSNTNNSEKKPTVKRASTRMFIKAPVIQELEEVPYELEFAVKLNPKLPNIFNKRMTYAAVYPKE</sequence>
<evidence type="ECO:0008006" key="4">
    <source>
        <dbReference type="Google" id="ProtNLM"/>
    </source>
</evidence>
<dbReference type="Gene3D" id="3.80.10.10">
    <property type="entry name" value="Ribonuclease Inhibitor"/>
    <property type="match status" value="1"/>
</dbReference>